<dbReference type="Pfam" id="PF00072">
    <property type="entry name" value="Response_reg"/>
    <property type="match status" value="1"/>
</dbReference>
<evidence type="ECO:0000256" key="1">
    <source>
        <dbReference type="ARBA" id="ARBA00022553"/>
    </source>
</evidence>
<dbReference type="Gene3D" id="3.40.50.2300">
    <property type="match status" value="1"/>
</dbReference>
<feature type="modified residue" description="4-aspartylphosphate" evidence="3">
    <location>
        <position position="57"/>
    </location>
</feature>
<dbReference type="EMBL" id="QZKU01000035">
    <property type="protein sequence ID" value="RJP24426.1"/>
    <property type="molecule type" value="Genomic_DNA"/>
</dbReference>
<comment type="caution">
    <text evidence="5">The sequence shown here is derived from an EMBL/GenBank/DDBJ whole genome shotgun (WGS) entry which is preliminary data.</text>
</comment>
<keyword evidence="1 3" id="KW-0597">Phosphoprotein</keyword>
<protein>
    <submittedName>
        <fullName evidence="5">Response regulator</fullName>
    </submittedName>
</protein>
<evidence type="ECO:0000313" key="6">
    <source>
        <dbReference type="Proteomes" id="UP000265882"/>
    </source>
</evidence>
<evidence type="ECO:0000259" key="4">
    <source>
        <dbReference type="PROSITE" id="PS50110"/>
    </source>
</evidence>
<dbReference type="InterPro" id="IPR001789">
    <property type="entry name" value="Sig_transdc_resp-reg_receiver"/>
</dbReference>
<dbReference type="InterPro" id="IPR050595">
    <property type="entry name" value="Bact_response_regulator"/>
</dbReference>
<dbReference type="GO" id="GO:0000160">
    <property type="term" value="P:phosphorelay signal transduction system"/>
    <property type="evidence" value="ECO:0007669"/>
    <property type="project" value="UniProtKB-KW"/>
</dbReference>
<dbReference type="Proteomes" id="UP000265882">
    <property type="component" value="Unassembled WGS sequence"/>
</dbReference>
<evidence type="ECO:0000256" key="3">
    <source>
        <dbReference type="PROSITE-ProRule" id="PRU00169"/>
    </source>
</evidence>
<evidence type="ECO:0000256" key="2">
    <source>
        <dbReference type="ARBA" id="ARBA00023012"/>
    </source>
</evidence>
<name>A0A3A4P1Y0_ABYX5</name>
<accession>A0A3A4P1Y0</accession>
<dbReference type="PANTHER" id="PTHR44591:SF14">
    <property type="entry name" value="PROTEIN PILG"/>
    <property type="match status" value="1"/>
</dbReference>
<evidence type="ECO:0000313" key="5">
    <source>
        <dbReference type="EMBL" id="RJP24426.1"/>
    </source>
</evidence>
<sequence length="177" mass="19583">MTTPSEKTVLVVDDEPDILLFLQTALEDAGFNVVTASNGDEALQRVKECPPDFISCDLVMPKKSGVRFLYELRKHKEWARIPIVVVTAHARDELGSKDLKEILDGKILSGPQVYLEKPVRAEDFVGMVKRELGIVETAPSKAAESTDALKKQVQELLNSADPEALKEAARILKAKRT</sequence>
<dbReference type="AlphaFoldDB" id="A0A3A4P1Y0"/>
<dbReference type="CDD" id="cd00156">
    <property type="entry name" value="REC"/>
    <property type="match status" value="1"/>
</dbReference>
<organism evidence="5 6">
    <name type="scientific">Abyssobacteria bacterium (strain SURF_5)</name>
    <dbReference type="NCBI Taxonomy" id="2093360"/>
    <lineage>
        <taxon>Bacteria</taxon>
        <taxon>Pseudomonadati</taxon>
        <taxon>Candidatus Hydrogenedentota</taxon>
        <taxon>Candidatus Abyssobacteria</taxon>
    </lineage>
</organism>
<dbReference type="SUPFAM" id="SSF52172">
    <property type="entry name" value="CheY-like"/>
    <property type="match status" value="1"/>
</dbReference>
<dbReference type="SMART" id="SM00448">
    <property type="entry name" value="REC"/>
    <property type="match status" value="1"/>
</dbReference>
<proteinExistence type="predicted"/>
<dbReference type="InterPro" id="IPR011006">
    <property type="entry name" value="CheY-like_superfamily"/>
</dbReference>
<feature type="domain" description="Response regulatory" evidence="4">
    <location>
        <begin position="8"/>
        <end position="132"/>
    </location>
</feature>
<gene>
    <name evidence="5" type="ORF">C4520_04140</name>
</gene>
<keyword evidence="2" id="KW-0902">Two-component regulatory system</keyword>
<reference evidence="5 6" key="1">
    <citation type="journal article" date="2017" name="ISME J.">
        <title>Energy and carbon metabolisms in a deep terrestrial subsurface fluid microbial community.</title>
        <authorList>
            <person name="Momper L."/>
            <person name="Jungbluth S.P."/>
            <person name="Lee M.D."/>
            <person name="Amend J.P."/>
        </authorList>
    </citation>
    <scope>NUCLEOTIDE SEQUENCE [LARGE SCALE GENOMIC DNA]</scope>
    <source>
        <strain evidence="5">SURF_5</strain>
    </source>
</reference>
<dbReference type="PANTHER" id="PTHR44591">
    <property type="entry name" value="STRESS RESPONSE REGULATOR PROTEIN 1"/>
    <property type="match status" value="1"/>
</dbReference>
<dbReference type="PROSITE" id="PS50110">
    <property type="entry name" value="RESPONSE_REGULATORY"/>
    <property type="match status" value="1"/>
</dbReference>